<dbReference type="AlphaFoldDB" id="A0A9P7CZ66"/>
<accession>A0A9P7CZ66</accession>
<organism evidence="3 4">
    <name type="scientific">Suillus placidus</name>
    <dbReference type="NCBI Taxonomy" id="48579"/>
    <lineage>
        <taxon>Eukaryota</taxon>
        <taxon>Fungi</taxon>
        <taxon>Dikarya</taxon>
        <taxon>Basidiomycota</taxon>
        <taxon>Agaricomycotina</taxon>
        <taxon>Agaricomycetes</taxon>
        <taxon>Agaricomycetidae</taxon>
        <taxon>Boletales</taxon>
        <taxon>Suillineae</taxon>
        <taxon>Suillaceae</taxon>
        <taxon>Suillus</taxon>
    </lineage>
</organism>
<dbReference type="OrthoDB" id="3358294at2759"/>
<gene>
    <name evidence="3" type="ORF">EV702DRAFT_1134926</name>
</gene>
<keyword evidence="2" id="KW-1133">Transmembrane helix</keyword>
<keyword evidence="2" id="KW-0472">Membrane</keyword>
<proteinExistence type="predicted"/>
<protein>
    <submittedName>
        <fullName evidence="3">Uncharacterized protein</fullName>
    </submittedName>
</protein>
<feature type="region of interest" description="Disordered" evidence="1">
    <location>
        <begin position="45"/>
        <end position="66"/>
    </location>
</feature>
<feature type="transmembrane region" description="Helical" evidence="2">
    <location>
        <begin position="127"/>
        <end position="147"/>
    </location>
</feature>
<keyword evidence="4" id="KW-1185">Reference proteome</keyword>
<comment type="caution">
    <text evidence="3">The sequence shown here is derived from an EMBL/GenBank/DDBJ whole genome shotgun (WGS) entry which is preliminary data.</text>
</comment>
<keyword evidence="2" id="KW-0812">Transmembrane</keyword>
<evidence type="ECO:0000313" key="3">
    <source>
        <dbReference type="EMBL" id="KAG1771985.1"/>
    </source>
</evidence>
<name>A0A9P7CZ66_9AGAM</name>
<reference evidence="3" key="1">
    <citation type="journal article" date="2020" name="New Phytol.">
        <title>Comparative genomics reveals dynamic genome evolution in host specialist ectomycorrhizal fungi.</title>
        <authorList>
            <person name="Lofgren L.A."/>
            <person name="Nguyen N.H."/>
            <person name="Vilgalys R."/>
            <person name="Ruytinx J."/>
            <person name="Liao H.L."/>
            <person name="Branco S."/>
            <person name="Kuo A."/>
            <person name="LaButti K."/>
            <person name="Lipzen A."/>
            <person name="Andreopoulos W."/>
            <person name="Pangilinan J."/>
            <person name="Riley R."/>
            <person name="Hundley H."/>
            <person name="Na H."/>
            <person name="Barry K."/>
            <person name="Grigoriev I.V."/>
            <person name="Stajich J.E."/>
            <person name="Kennedy P.G."/>
        </authorList>
    </citation>
    <scope>NUCLEOTIDE SEQUENCE</scope>
    <source>
        <strain evidence="3">DOB743</strain>
    </source>
</reference>
<evidence type="ECO:0000256" key="2">
    <source>
        <dbReference type="SAM" id="Phobius"/>
    </source>
</evidence>
<evidence type="ECO:0000256" key="1">
    <source>
        <dbReference type="SAM" id="MobiDB-lite"/>
    </source>
</evidence>
<sequence>MSTSLRISSVFGNWRKASVSSVDIDFEAQTVTGAHASFTLPADTQAAHSAATPTRTPQQNDNTTDPMDDFFGVTYTRATHESRHDSYVAPSRISVALDGDAPPPYTYATELPAYSSTPAEPVTLAMYLFKFGFLFPPFWVLGGIILLSPLKAPADFEPTKSEDERQELVHIMRDAEIKWAKRSAWALLIFLVVIGIIAGALIGVLRS</sequence>
<feature type="compositionally biased region" description="Polar residues" evidence="1">
    <location>
        <begin position="51"/>
        <end position="65"/>
    </location>
</feature>
<feature type="transmembrane region" description="Helical" evidence="2">
    <location>
        <begin position="184"/>
        <end position="205"/>
    </location>
</feature>
<dbReference type="EMBL" id="JABBWD010000055">
    <property type="protein sequence ID" value="KAG1771985.1"/>
    <property type="molecule type" value="Genomic_DNA"/>
</dbReference>
<dbReference type="Proteomes" id="UP000714275">
    <property type="component" value="Unassembled WGS sequence"/>
</dbReference>
<evidence type="ECO:0000313" key="4">
    <source>
        <dbReference type="Proteomes" id="UP000714275"/>
    </source>
</evidence>